<reference evidence="1 2" key="1">
    <citation type="submission" date="2014-08" db="EMBL/GenBank/DDBJ databases">
        <title>Porphyromonas gulae strain:COT-052_OH3439 Genome sequencing.</title>
        <authorList>
            <person name="Wallis C."/>
            <person name="Deusch O."/>
            <person name="O'Flynn C."/>
            <person name="Davis I."/>
            <person name="Jospin G."/>
            <person name="Darling A.E."/>
            <person name="Coil D.A."/>
            <person name="Alexiev A."/>
            <person name="Horsfall A."/>
            <person name="Kirkwood N."/>
            <person name="Harris S."/>
            <person name="Eisen J.A."/>
        </authorList>
    </citation>
    <scope>NUCLEOTIDE SEQUENCE [LARGE SCALE GENOMIC DNA]</scope>
    <source>
        <strain evidence="2">COT-052 OH3439</strain>
    </source>
</reference>
<dbReference type="RefSeq" id="WP_039426130.1">
    <property type="nucleotide sequence ID" value="NZ_JRAK01000128.1"/>
</dbReference>
<dbReference type="InterPro" id="IPR041408">
    <property type="entry name" value="Hcp_Tssd"/>
</dbReference>
<keyword evidence="2" id="KW-1185">Reference proteome</keyword>
<dbReference type="Pfam" id="PF17642">
    <property type="entry name" value="TssD"/>
    <property type="match status" value="1"/>
</dbReference>
<organism evidence="1 2">
    <name type="scientific">Porphyromonas gulae</name>
    <dbReference type="NCBI Taxonomy" id="111105"/>
    <lineage>
        <taxon>Bacteria</taxon>
        <taxon>Pseudomonadati</taxon>
        <taxon>Bacteroidota</taxon>
        <taxon>Bacteroidia</taxon>
        <taxon>Bacteroidales</taxon>
        <taxon>Porphyromonadaceae</taxon>
        <taxon>Porphyromonas</taxon>
    </lineage>
</organism>
<sequence length="141" mass="15692">MFGHRSFLRIGSLNDASIKGLLTDGLELEKFSYSFDQAVDIHGKVQGEVRSGTLQLTFANLPPNEVIDWMLNSRKYKDGTIVMCDMNDTPLQKISFATAACIGMDIDYSESGDTYVSTRITLYAKKLTIGGVIVENDWKNI</sequence>
<dbReference type="PATRIC" id="fig|111105.18.peg.2080"/>
<dbReference type="Proteomes" id="UP000030146">
    <property type="component" value="Unassembled WGS sequence"/>
</dbReference>
<evidence type="ECO:0000313" key="2">
    <source>
        <dbReference type="Proteomes" id="UP000030146"/>
    </source>
</evidence>
<dbReference type="EMBL" id="JRAK01000128">
    <property type="protein sequence ID" value="KGN85471.1"/>
    <property type="molecule type" value="Genomic_DNA"/>
</dbReference>
<gene>
    <name evidence="1" type="ORF">HR15_09725</name>
</gene>
<evidence type="ECO:0008006" key="3">
    <source>
        <dbReference type="Google" id="ProtNLM"/>
    </source>
</evidence>
<dbReference type="GO" id="GO:0033104">
    <property type="term" value="C:type VI protein secretion system complex"/>
    <property type="evidence" value="ECO:0007669"/>
    <property type="project" value="InterPro"/>
</dbReference>
<protein>
    <recommendedName>
        <fullName evidence="3">Type VI secretion system needle protein Hcp</fullName>
    </recommendedName>
</protein>
<comment type="caution">
    <text evidence="1">The sequence shown here is derived from an EMBL/GenBank/DDBJ whole genome shotgun (WGS) entry which is preliminary data.</text>
</comment>
<accession>A0A0A2F364</accession>
<name>A0A0A2F364_9PORP</name>
<dbReference type="AlphaFoldDB" id="A0A0A2F364"/>
<evidence type="ECO:0000313" key="1">
    <source>
        <dbReference type="EMBL" id="KGN85471.1"/>
    </source>
</evidence>
<proteinExistence type="predicted"/>